<dbReference type="Gene3D" id="3.40.50.150">
    <property type="entry name" value="Vaccinia Virus protein VP39"/>
    <property type="match status" value="1"/>
</dbReference>
<evidence type="ECO:0000256" key="1">
    <source>
        <dbReference type="ARBA" id="ARBA00008361"/>
    </source>
</evidence>
<evidence type="ECO:0000256" key="5">
    <source>
        <dbReference type="PROSITE-ProRule" id="PRU00848"/>
    </source>
</evidence>
<organism evidence="8 9">
    <name type="scientific">Ampelomyces quisqualis</name>
    <name type="common">Powdery mildew agent</name>
    <dbReference type="NCBI Taxonomy" id="50730"/>
    <lineage>
        <taxon>Eukaryota</taxon>
        <taxon>Fungi</taxon>
        <taxon>Dikarya</taxon>
        <taxon>Ascomycota</taxon>
        <taxon>Pezizomycotina</taxon>
        <taxon>Dothideomycetes</taxon>
        <taxon>Pleosporomycetidae</taxon>
        <taxon>Pleosporales</taxon>
        <taxon>Pleosporineae</taxon>
        <taxon>Phaeosphaeriaceae</taxon>
        <taxon>Ampelomyces</taxon>
    </lineage>
</organism>
<dbReference type="GO" id="GO:0008171">
    <property type="term" value="F:O-methyltransferase activity"/>
    <property type="evidence" value="ECO:0007669"/>
    <property type="project" value="UniProtKB-UniRule"/>
</dbReference>
<keyword evidence="2 6" id="KW-0489">Methyltransferase</keyword>
<dbReference type="OrthoDB" id="540004at2759"/>
<dbReference type="GO" id="GO:0032259">
    <property type="term" value="P:methylation"/>
    <property type="evidence" value="ECO:0007669"/>
    <property type="project" value="UniProtKB-KW"/>
</dbReference>
<dbReference type="Pfam" id="PF08241">
    <property type="entry name" value="Methyltransf_11"/>
    <property type="match status" value="1"/>
</dbReference>
<gene>
    <name evidence="8" type="ORF">BDU57DRAFT_168639</name>
</gene>
<evidence type="ECO:0000313" key="9">
    <source>
        <dbReference type="Proteomes" id="UP000800096"/>
    </source>
</evidence>
<dbReference type="InterPro" id="IPR029063">
    <property type="entry name" value="SAM-dependent_MTases_sf"/>
</dbReference>
<protein>
    <recommendedName>
        <fullName evidence="6">RNA methyltransferase</fullName>
        <ecNumber evidence="6">2.1.1.-</ecNumber>
    </recommendedName>
</protein>
<dbReference type="Proteomes" id="UP000800096">
    <property type="component" value="Unassembled WGS sequence"/>
</dbReference>
<dbReference type="EMBL" id="ML979134">
    <property type="protein sequence ID" value="KAF1917537.1"/>
    <property type="molecule type" value="Genomic_DNA"/>
</dbReference>
<keyword evidence="4 5" id="KW-0949">S-adenosyl-L-methionine</keyword>
<keyword evidence="9" id="KW-1185">Reference proteome</keyword>
<evidence type="ECO:0000259" key="7">
    <source>
        <dbReference type="PROSITE" id="PS51515"/>
    </source>
</evidence>
<dbReference type="GO" id="GO:0040031">
    <property type="term" value="P:snRNA modification"/>
    <property type="evidence" value="ECO:0007669"/>
    <property type="project" value="TreeGrafter"/>
</dbReference>
<dbReference type="GO" id="GO:0008173">
    <property type="term" value="F:RNA methyltransferase activity"/>
    <property type="evidence" value="ECO:0007669"/>
    <property type="project" value="UniProtKB-UniRule"/>
</dbReference>
<sequence length="308" mass="34025">MPPFTVTLPPSLSHRLCRVRLDTLHRLRALSNPASPSLATMATQWGNYSDYSGTAKAAGSAIHVRDPRLDLARDLVPDLFSAKNCLDIGCNAGGVSCQLAFLHRAADVTGVDIDPKLVGQAKKLLALRASRTRPPTKGSDRVVDWFPMSAVLRYGYIEPEYKTLSGSTPPAAASLWPRVNFFSADWVTDQEITGPYDVILALSVIKWIHLEHLDSGLKSFFRKCASSLSNGGYLVIELQTWDSYEKAVRPNKAPHFGSNFAQLQYRPETSFDSLLAEEQLHLCASSNALRRPIKIYRKKCSKIYSGTA</sequence>
<dbReference type="InterPro" id="IPR024160">
    <property type="entry name" value="BIN3_SAM-bd_dom"/>
</dbReference>
<dbReference type="SUPFAM" id="SSF53335">
    <property type="entry name" value="S-adenosyl-L-methionine-dependent methyltransferases"/>
    <property type="match status" value="1"/>
</dbReference>
<reference evidence="8" key="1">
    <citation type="journal article" date="2020" name="Stud. Mycol.">
        <title>101 Dothideomycetes genomes: a test case for predicting lifestyles and emergence of pathogens.</title>
        <authorList>
            <person name="Haridas S."/>
            <person name="Albert R."/>
            <person name="Binder M."/>
            <person name="Bloem J."/>
            <person name="Labutti K."/>
            <person name="Salamov A."/>
            <person name="Andreopoulos B."/>
            <person name="Baker S."/>
            <person name="Barry K."/>
            <person name="Bills G."/>
            <person name="Bluhm B."/>
            <person name="Cannon C."/>
            <person name="Castanera R."/>
            <person name="Culley D."/>
            <person name="Daum C."/>
            <person name="Ezra D."/>
            <person name="Gonzalez J."/>
            <person name="Henrissat B."/>
            <person name="Kuo A."/>
            <person name="Liang C."/>
            <person name="Lipzen A."/>
            <person name="Lutzoni F."/>
            <person name="Magnuson J."/>
            <person name="Mondo S."/>
            <person name="Nolan M."/>
            <person name="Ohm R."/>
            <person name="Pangilinan J."/>
            <person name="Park H.-J."/>
            <person name="Ramirez L."/>
            <person name="Alfaro M."/>
            <person name="Sun H."/>
            <person name="Tritt A."/>
            <person name="Yoshinaga Y."/>
            <person name="Zwiers L.-H."/>
            <person name="Turgeon B."/>
            <person name="Goodwin S."/>
            <person name="Spatafora J."/>
            <person name="Crous P."/>
            <person name="Grigoriev I."/>
        </authorList>
    </citation>
    <scope>NUCLEOTIDE SEQUENCE</scope>
    <source>
        <strain evidence="8">HMLAC05119</strain>
    </source>
</reference>
<dbReference type="PROSITE" id="PS51515">
    <property type="entry name" value="BIN3_SAM"/>
    <property type="match status" value="1"/>
</dbReference>
<evidence type="ECO:0000313" key="8">
    <source>
        <dbReference type="EMBL" id="KAF1917537.1"/>
    </source>
</evidence>
<evidence type="ECO:0000256" key="2">
    <source>
        <dbReference type="ARBA" id="ARBA00022603"/>
    </source>
</evidence>
<dbReference type="EC" id="2.1.1.-" evidence="6"/>
<dbReference type="InterPro" id="IPR013216">
    <property type="entry name" value="Methyltransf_11"/>
</dbReference>
<evidence type="ECO:0000256" key="4">
    <source>
        <dbReference type="ARBA" id="ARBA00022691"/>
    </source>
</evidence>
<dbReference type="AlphaFoldDB" id="A0A6A5QUC6"/>
<evidence type="ECO:0000256" key="6">
    <source>
        <dbReference type="RuleBase" id="RU367087"/>
    </source>
</evidence>
<dbReference type="PANTHER" id="PTHR12315:SF0">
    <property type="entry name" value="7SK SNRNA METHYLPHOSPHATE CAPPING ENZYME"/>
    <property type="match status" value="1"/>
</dbReference>
<dbReference type="GO" id="GO:0017069">
    <property type="term" value="F:snRNA binding"/>
    <property type="evidence" value="ECO:0007669"/>
    <property type="project" value="TreeGrafter"/>
</dbReference>
<dbReference type="GO" id="GO:0008757">
    <property type="term" value="F:S-adenosylmethionine-dependent methyltransferase activity"/>
    <property type="evidence" value="ECO:0007669"/>
    <property type="project" value="InterPro"/>
</dbReference>
<dbReference type="Pfam" id="PF06859">
    <property type="entry name" value="Bin3"/>
    <property type="match status" value="1"/>
</dbReference>
<evidence type="ECO:0000256" key="3">
    <source>
        <dbReference type="ARBA" id="ARBA00022679"/>
    </source>
</evidence>
<name>A0A6A5QUC6_AMPQU</name>
<dbReference type="InterPro" id="IPR039772">
    <property type="entry name" value="Bin3-like"/>
</dbReference>
<comment type="similarity">
    <text evidence="1 6">Belongs to the methyltransferase superfamily.</text>
</comment>
<dbReference type="PANTHER" id="PTHR12315">
    <property type="entry name" value="BICOID-INTERACTING PROTEIN RELATED"/>
    <property type="match status" value="1"/>
</dbReference>
<dbReference type="InterPro" id="IPR010675">
    <property type="entry name" value="Bin3_C"/>
</dbReference>
<feature type="domain" description="Bin3-type SAM" evidence="7">
    <location>
        <begin position="66"/>
        <end position="308"/>
    </location>
</feature>
<accession>A0A6A5QUC6</accession>
<keyword evidence="3 6" id="KW-0808">Transferase</keyword>
<proteinExistence type="inferred from homology"/>
<dbReference type="CDD" id="cd02440">
    <property type="entry name" value="AdoMet_MTases"/>
    <property type="match status" value="1"/>
</dbReference>